<dbReference type="VEuPathDB" id="FungiDB:ASPZODRAFT_18662"/>
<dbReference type="OrthoDB" id="4499616at2759"/>
<name>A0A1L9SBD5_9EURO</name>
<protein>
    <recommendedName>
        <fullName evidence="3">Restriction endonuclease type IV Mrr domain-containing protein</fullName>
    </recommendedName>
</protein>
<dbReference type="AlphaFoldDB" id="A0A1L9SBD5"/>
<proteinExistence type="predicted"/>
<organism evidence="1 2">
    <name type="scientific">Penicilliopsis zonata CBS 506.65</name>
    <dbReference type="NCBI Taxonomy" id="1073090"/>
    <lineage>
        <taxon>Eukaryota</taxon>
        <taxon>Fungi</taxon>
        <taxon>Dikarya</taxon>
        <taxon>Ascomycota</taxon>
        <taxon>Pezizomycotina</taxon>
        <taxon>Eurotiomycetes</taxon>
        <taxon>Eurotiomycetidae</taxon>
        <taxon>Eurotiales</taxon>
        <taxon>Aspergillaceae</taxon>
        <taxon>Penicilliopsis</taxon>
    </lineage>
</organism>
<keyword evidence="2" id="KW-1185">Reference proteome</keyword>
<gene>
    <name evidence="1" type="ORF">ASPZODRAFT_18662</name>
</gene>
<sequence length="175" mass="20524">MSLYLSIPAISNEINRIRRSRYESVLYGVWTSILTWQFPVTEGYVTCPQARHGSQSGERGWSDLHTYHYPNGSNTADRFLFVQCKRRGGPATWRDGLDQLLRYVRATHRTRRYGRRSPVYGILCVGEMVRLYKYHDPTRTLRPFAPPGLATGDEWNIRLDARKVQRILNYILRHH</sequence>
<reference evidence="2" key="1">
    <citation type="journal article" date="2017" name="Genome Biol.">
        <title>Comparative genomics reveals high biological diversity and specific adaptations in the industrially and medically important fungal genus Aspergillus.</title>
        <authorList>
            <person name="de Vries R.P."/>
            <person name="Riley R."/>
            <person name="Wiebenga A."/>
            <person name="Aguilar-Osorio G."/>
            <person name="Amillis S."/>
            <person name="Uchima C.A."/>
            <person name="Anderluh G."/>
            <person name="Asadollahi M."/>
            <person name="Askin M."/>
            <person name="Barry K."/>
            <person name="Battaglia E."/>
            <person name="Bayram O."/>
            <person name="Benocci T."/>
            <person name="Braus-Stromeyer S.A."/>
            <person name="Caldana C."/>
            <person name="Canovas D."/>
            <person name="Cerqueira G.C."/>
            <person name="Chen F."/>
            <person name="Chen W."/>
            <person name="Choi C."/>
            <person name="Clum A."/>
            <person name="Dos Santos R.A."/>
            <person name="Damasio A.R."/>
            <person name="Diallinas G."/>
            <person name="Emri T."/>
            <person name="Fekete E."/>
            <person name="Flipphi M."/>
            <person name="Freyberg S."/>
            <person name="Gallo A."/>
            <person name="Gournas C."/>
            <person name="Habgood R."/>
            <person name="Hainaut M."/>
            <person name="Harispe M.L."/>
            <person name="Henrissat B."/>
            <person name="Hilden K.S."/>
            <person name="Hope R."/>
            <person name="Hossain A."/>
            <person name="Karabika E."/>
            <person name="Karaffa L."/>
            <person name="Karanyi Z."/>
            <person name="Krasevec N."/>
            <person name="Kuo A."/>
            <person name="Kusch H."/>
            <person name="LaButti K."/>
            <person name="Lagendijk E.L."/>
            <person name="Lapidus A."/>
            <person name="Levasseur A."/>
            <person name="Lindquist E."/>
            <person name="Lipzen A."/>
            <person name="Logrieco A.F."/>
            <person name="MacCabe A."/>
            <person name="Maekelae M.R."/>
            <person name="Malavazi I."/>
            <person name="Melin P."/>
            <person name="Meyer V."/>
            <person name="Mielnichuk N."/>
            <person name="Miskei M."/>
            <person name="Molnar A.P."/>
            <person name="Mule G."/>
            <person name="Ngan C.Y."/>
            <person name="Orejas M."/>
            <person name="Orosz E."/>
            <person name="Ouedraogo J.P."/>
            <person name="Overkamp K.M."/>
            <person name="Park H.-S."/>
            <person name="Perrone G."/>
            <person name="Piumi F."/>
            <person name="Punt P.J."/>
            <person name="Ram A.F."/>
            <person name="Ramon A."/>
            <person name="Rauscher S."/>
            <person name="Record E."/>
            <person name="Riano-Pachon D.M."/>
            <person name="Robert V."/>
            <person name="Roehrig J."/>
            <person name="Ruller R."/>
            <person name="Salamov A."/>
            <person name="Salih N.S."/>
            <person name="Samson R.A."/>
            <person name="Sandor E."/>
            <person name="Sanguinetti M."/>
            <person name="Schuetze T."/>
            <person name="Sepcic K."/>
            <person name="Shelest E."/>
            <person name="Sherlock G."/>
            <person name="Sophianopoulou V."/>
            <person name="Squina F.M."/>
            <person name="Sun H."/>
            <person name="Susca A."/>
            <person name="Todd R.B."/>
            <person name="Tsang A."/>
            <person name="Unkles S.E."/>
            <person name="van de Wiele N."/>
            <person name="van Rossen-Uffink D."/>
            <person name="Oliveira J.V."/>
            <person name="Vesth T.C."/>
            <person name="Visser J."/>
            <person name="Yu J.-H."/>
            <person name="Zhou M."/>
            <person name="Andersen M.R."/>
            <person name="Archer D.B."/>
            <person name="Baker S.E."/>
            <person name="Benoit I."/>
            <person name="Brakhage A.A."/>
            <person name="Braus G.H."/>
            <person name="Fischer R."/>
            <person name="Frisvad J.C."/>
            <person name="Goldman G.H."/>
            <person name="Houbraken J."/>
            <person name="Oakley B."/>
            <person name="Pocsi I."/>
            <person name="Scazzocchio C."/>
            <person name="Seiboth B."/>
            <person name="vanKuyk P.A."/>
            <person name="Wortman J."/>
            <person name="Dyer P.S."/>
            <person name="Grigoriev I.V."/>
        </authorList>
    </citation>
    <scope>NUCLEOTIDE SEQUENCE [LARGE SCALE GENOMIC DNA]</scope>
    <source>
        <strain evidence="2">CBS 506.65</strain>
    </source>
</reference>
<evidence type="ECO:0008006" key="3">
    <source>
        <dbReference type="Google" id="ProtNLM"/>
    </source>
</evidence>
<evidence type="ECO:0000313" key="1">
    <source>
        <dbReference type="EMBL" id="OJJ44471.1"/>
    </source>
</evidence>
<dbReference type="RefSeq" id="XP_022578981.1">
    <property type="nucleotide sequence ID" value="XM_022727262.1"/>
</dbReference>
<dbReference type="GeneID" id="34613726"/>
<dbReference type="Proteomes" id="UP000184188">
    <property type="component" value="Unassembled WGS sequence"/>
</dbReference>
<accession>A0A1L9SBD5</accession>
<dbReference type="EMBL" id="KV878348">
    <property type="protein sequence ID" value="OJJ44471.1"/>
    <property type="molecule type" value="Genomic_DNA"/>
</dbReference>
<evidence type="ECO:0000313" key="2">
    <source>
        <dbReference type="Proteomes" id="UP000184188"/>
    </source>
</evidence>